<evidence type="ECO:0000313" key="2">
    <source>
        <dbReference type="EMBL" id="EDR02079.1"/>
    </source>
</evidence>
<dbReference type="EMBL" id="DS547133">
    <property type="protein sequence ID" value="EDR02079.1"/>
    <property type="molecule type" value="Genomic_DNA"/>
</dbReference>
<dbReference type="HOGENOM" id="CLU_2210498_0_0_1"/>
<evidence type="ECO:0000256" key="1">
    <source>
        <dbReference type="SAM" id="MobiDB-lite"/>
    </source>
</evidence>
<dbReference type="KEGG" id="lbc:LACBIDRAFT_332702"/>
<keyword evidence="3" id="KW-1185">Reference proteome</keyword>
<proteinExistence type="predicted"/>
<name>B0DTL3_LACBS</name>
<dbReference type="InParanoid" id="B0DTL3"/>
<dbReference type="RefSeq" id="XP_001887236.1">
    <property type="nucleotide sequence ID" value="XM_001887201.1"/>
</dbReference>
<protein>
    <submittedName>
        <fullName evidence="2">Predicted protein</fullName>
    </submittedName>
</protein>
<reference evidence="2 3" key="1">
    <citation type="journal article" date="2008" name="Nature">
        <title>The genome of Laccaria bicolor provides insights into mycorrhizal symbiosis.</title>
        <authorList>
            <person name="Martin F."/>
            <person name="Aerts A."/>
            <person name="Ahren D."/>
            <person name="Brun A."/>
            <person name="Danchin E.G.J."/>
            <person name="Duchaussoy F."/>
            <person name="Gibon J."/>
            <person name="Kohler A."/>
            <person name="Lindquist E."/>
            <person name="Pereda V."/>
            <person name="Salamov A."/>
            <person name="Shapiro H.J."/>
            <person name="Wuyts J."/>
            <person name="Blaudez D."/>
            <person name="Buee M."/>
            <person name="Brokstein P."/>
            <person name="Canbaeck B."/>
            <person name="Cohen D."/>
            <person name="Courty P.E."/>
            <person name="Coutinho P.M."/>
            <person name="Delaruelle C."/>
            <person name="Detter J.C."/>
            <person name="Deveau A."/>
            <person name="DiFazio S."/>
            <person name="Duplessis S."/>
            <person name="Fraissinet-Tachet L."/>
            <person name="Lucic E."/>
            <person name="Frey-Klett P."/>
            <person name="Fourrey C."/>
            <person name="Feussner I."/>
            <person name="Gay G."/>
            <person name="Grimwood J."/>
            <person name="Hoegger P.J."/>
            <person name="Jain P."/>
            <person name="Kilaru S."/>
            <person name="Labbe J."/>
            <person name="Lin Y.C."/>
            <person name="Legue V."/>
            <person name="Le Tacon F."/>
            <person name="Marmeisse R."/>
            <person name="Melayah D."/>
            <person name="Montanini B."/>
            <person name="Muratet M."/>
            <person name="Nehls U."/>
            <person name="Niculita-Hirzel H."/>
            <person name="Oudot-Le Secq M.P."/>
            <person name="Peter M."/>
            <person name="Quesneville H."/>
            <person name="Rajashekar B."/>
            <person name="Reich M."/>
            <person name="Rouhier N."/>
            <person name="Schmutz J."/>
            <person name="Yin T."/>
            <person name="Chalot M."/>
            <person name="Henrissat B."/>
            <person name="Kuees U."/>
            <person name="Lucas S."/>
            <person name="Van de Peer Y."/>
            <person name="Podila G.K."/>
            <person name="Polle A."/>
            <person name="Pukkila P.J."/>
            <person name="Richardson P.M."/>
            <person name="Rouze P."/>
            <person name="Sanders I.R."/>
            <person name="Stajich J.E."/>
            <person name="Tunlid A."/>
            <person name="Tuskan G."/>
            <person name="Grigoriev I.V."/>
        </authorList>
    </citation>
    <scope>NUCLEOTIDE SEQUENCE [LARGE SCALE GENOMIC DNA]</scope>
    <source>
        <strain evidence="3">S238N-H82 / ATCC MYA-4686</strain>
    </source>
</reference>
<organism evidence="3">
    <name type="scientific">Laccaria bicolor (strain S238N-H82 / ATCC MYA-4686)</name>
    <name type="common">Bicoloured deceiver</name>
    <name type="synonym">Laccaria laccata var. bicolor</name>
    <dbReference type="NCBI Taxonomy" id="486041"/>
    <lineage>
        <taxon>Eukaryota</taxon>
        <taxon>Fungi</taxon>
        <taxon>Dikarya</taxon>
        <taxon>Basidiomycota</taxon>
        <taxon>Agaricomycotina</taxon>
        <taxon>Agaricomycetes</taxon>
        <taxon>Agaricomycetidae</taxon>
        <taxon>Agaricales</taxon>
        <taxon>Agaricineae</taxon>
        <taxon>Hydnangiaceae</taxon>
        <taxon>Laccaria</taxon>
    </lineage>
</organism>
<dbReference type="Proteomes" id="UP000001194">
    <property type="component" value="Unassembled WGS sequence"/>
</dbReference>
<evidence type="ECO:0000313" key="3">
    <source>
        <dbReference type="Proteomes" id="UP000001194"/>
    </source>
</evidence>
<dbReference type="GeneID" id="6082931"/>
<dbReference type="AlphaFoldDB" id="B0DTL3"/>
<accession>B0DTL3</accession>
<gene>
    <name evidence="2" type="ORF">LACBIDRAFT_332702</name>
</gene>
<feature type="region of interest" description="Disordered" evidence="1">
    <location>
        <begin position="1"/>
        <end position="21"/>
    </location>
</feature>
<feature type="compositionally biased region" description="Basic residues" evidence="1">
    <location>
        <begin position="1"/>
        <end position="18"/>
    </location>
</feature>
<sequence length="107" mass="12306">MGHGSGSRRKLSRRKRMRKWDAKAGGMGLEELGKAKGMKRTLDSFGTSPRNLPRIALSPHDQRDEQLDRIRTYVMSLICTKPNIDRFYWASKYMASGHDRLQLAKID</sequence>